<organism evidence="2 3">
    <name type="scientific">Lacrimispora xylanolytica</name>
    <dbReference type="NCBI Taxonomy" id="29375"/>
    <lineage>
        <taxon>Bacteria</taxon>
        <taxon>Bacillati</taxon>
        <taxon>Bacillota</taxon>
        <taxon>Clostridia</taxon>
        <taxon>Lachnospirales</taxon>
        <taxon>Lachnospiraceae</taxon>
        <taxon>Lacrimispora</taxon>
    </lineage>
</organism>
<keyword evidence="1" id="KW-0472">Membrane</keyword>
<dbReference type="Proteomes" id="UP001163115">
    <property type="component" value="Chromosome"/>
</dbReference>
<reference evidence="2" key="1">
    <citation type="submission" date="2022-11" db="EMBL/GenBank/DDBJ databases">
        <title>Lacrimispora xylanolytica sy1, complete genome.</title>
        <authorList>
            <person name="Choi S."/>
        </authorList>
    </citation>
    <scope>NUCLEOTIDE SEQUENCE</scope>
    <source>
        <strain evidence="2">Sy1</strain>
    </source>
</reference>
<feature type="transmembrane region" description="Helical" evidence="1">
    <location>
        <begin position="58"/>
        <end position="76"/>
    </location>
</feature>
<evidence type="ECO:0000313" key="3">
    <source>
        <dbReference type="Proteomes" id="UP001163115"/>
    </source>
</evidence>
<accession>A0ABY7A8F5</accession>
<dbReference type="RefSeq" id="WP_268114586.1">
    <property type="nucleotide sequence ID" value="NZ_CP113524.1"/>
</dbReference>
<name>A0ABY7A8F5_9FIRM</name>
<protein>
    <submittedName>
        <fullName evidence="2">AraC family transcriptional regulator</fullName>
    </submittedName>
</protein>
<sequence length="103" mass="11710">MKFFRNHRHNVSMLLAIFVTLTLLYSSFFVLTRFRHDCPGEGCIVCLEIKTCIRTLHLLSQALGSGVILTFAIIFVKNQLKAYESGILSPRLSLVGLKVRLNR</sequence>
<evidence type="ECO:0000256" key="1">
    <source>
        <dbReference type="SAM" id="Phobius"/>
    </source>
</evidence>
<keyword evidence="3" id="KW-1185">Reference proteome</keyword>
<keyword evidence="1" id="KW-1133">Transmembrane helix</keyword>
<evidence type="ECO:0000313" key="2">
    <source>
        <dbReference type="EMBL" id="WAJ22959.1"/>
    </source>
</evidence>
<dbReference type="EMBL" id="CP113524">
    <property type="protein sequence ID" value="WAJ22959.1"/>
    <property type="molecule type" value="Genomic_DNA"/>
</dbReference>
<proteinExistence type="predicted"/>
<keyword evidence="1" id="KW-0812">Transmembrane</keyword>
<feature type="transmembrane region" description="Helical" evidence="1">
    <location>
        <begin position="12"/>
        <end position="31"/>
    </location>
</feature>
<gene>
    <name evidence="2" type="ORF">OW255_15500</name>
</gene>